<dbReference type="Pfam" id="PF00515">
    <property type="entry name" value="TPR_1"/>
    <property type="match status" value="1"/>
</dbReference>
<organism evidence="3 4">
    <name type="scientific">Paradesertivirga mongoliensis</name>
    <dbReference type="NCBI Taxonomy" id="2100740"/>
    <lineage>
        <taxon>Bacteria</taxon>
        <taxon>Pseudomonadati</taxon>
        <taxon>Bacteroidota</taxon>
        <taxon>Sphingobacteriia</taxon>
        <taxon>Sphingobacteriales</taxon>
        <taxon>Sphingobacteriaceae</taxon>
        <taxon>Paradesertivirga</taxon>
    </lineage>
</organism>
<dbReference type="RefSeq" id="WP_255900589.1">
    <property type="nucleotide sequence ID" value="NZ_JAFMZO010000002.1"/>
</dbReference>
<evidence type="ECO:0000313" key="3">
    <source>
        <dbReference type="EMBL" id="MFD2163617.1"/>
    </source>
</evidence>
<keyword evidence="1" id="KW-0802">TPR repeat</keyword>
<dbReference type="SMART" id="SM00028">
    <property type="entry name" value="TPR"/>
    <property type="match status" value="2"/>
</dbReference>
<keyword evidence="4" id="KW-1185">Reference proteome</keyword>
<dbReference type="InterPro" id="IPR011990">
    <property type="entry name" value="TPR-like_helical_dom_sf"/>
</dbReference>
<keyword evidence="2" id="KW-1133">Transmembrane helix</keyword>
<keyword evidence="2" id="KW-0812">Transmembrane</keyword>
<dbReference type="Gene3D" id="1.25.40.10">
    <property type="entry name" value="Tetratricopeptide repeat domain"/>
    <property type="match status" value="1"/>
</dbReference>
<evidence type="ECO:0000256" key="2">
    <source>
        <dbReference type="SAM" id="Phobius"/>
    </source>
</evidence>
<dbReference type="PROSITE" id="PS50005">
    <property type="entry name" value="TPR"/>
    <property type="match status" value="1"/>
</dbReference>
<dbReference type="Proteomes" id="UP001597387">
    <property type="component" value="Unassembled WGS sequence"/>
</dbReference>
<dbReference type="SUPFAM" id="SSF48452">
    <property type="entry name" value="TPR-like"/>
    <property type="match status" value="1"/>
</dbReference>
<accession>A0ABW4ZPS0</accession>
<dbReference type="InterPro" id="IPR019734">
    <property type="entry name" value="TPR_rpt"/>
</dbReference>
<reference evidence="4" key="1">
    <citation type="journal article" date="2019" name="Int. J. Syst. Evol. Microbiol.">
        <title>The Global Catalogue of Microorganisms (GCM) 10K type strain sequencing project: providing services to taxonomists for standard genome sequencing and annotation.</title>
        <authorList>
            <consortium name="The Broad Institute Genomics Platform"/>
            <consortium name="The Broad Institute Genome Sequencing Center for Infectious Disease"/>
            <person name="Wu L."/>
            <person name="Ma J."/>
        </authorList>
    </citation>
    <scope>NUCLEOTIDE SEQUENCE [LARGE SCALE GENOMIC DNA]</scope>
    <source>
        <strain evidence="4">KCTC 42217</strain>
    </source>
</reference>
<feature type="repeat" description="TPR" evidence="1">
    <location>
        <begin position="111"/>
        <end position="144"/>
    </location>
</feature>
<feature type="transmembrane region" description="Helical" evidence="2">
    <location>
        <begin position="39"/>
        <end position="57"/>
    </location>
</feature>
<dbReference type="EMBL" id="JBHUHZ010000002">
    <property type="protein sequence ID" value="MFD2163617.1"/>
    <property type="molecule type" value="Genomic_DNA"/>
</dbReference>
<protein>
    <submittedName>
        <fullName evidence="3">Tol-pal system YbgF family protein</fullName>
    </submittedName>
</protein>
<gene>
    <name evidence="3" type="ORF">ACFSJU_14500</name>
</gene>
<feature type="transmembrane region" description="Helical" evidence="2">
    <location>
        <begin position="12"/>
        <end position="33"/>
    </location>
</feature>
<sequence length="156" mass="18331">MSANISVVRKIAWLALIPQFLFAILLIFFWHQLRAPDPPLYGLITYLLISFALRTFIPHNHNKGMKLVKQDKFEEAIIHFEKSYEFFVRHEWLDKYRYITLLSSSAMSYREMSLTNIGLCYAQLGDSQLAKKYYEKTLEEFPESEIAKSGLNLLDE</sequence>
<evidence type="ECO:0000313" key="4">
    <source>
        <dbReference type="Proteomes" id="UP001597387"/>
    </source>
</evidence>
<evidence type="ECO:0000256" key="1">
    <source>
        <dbReference type="PROSITE-ProRule" id="PRU00339"/>
    </source>
</evidence>
<comment type="caution">
    <text evidence="3">The sequence shown here is derived from an EMBL/GenBank/DDBJ whole genome shotgun (WGS) entry which is preliminary data.</text>
</comment>
<name>A0ABW4ZPS0_9SPHI</name>
<keyword evidence="2" id="KW-0472">Membrane</keyword>
<proteinExistence type="predicted"/>